<dbReference type="SMART" id="SM00448">
    <property type="entry name" value="REC"/>
    <property type="match status" value="1"/>
</dbReference>
<dbReference type="InterPro" id="IPR033414">
    <property type="entry name" value="Sensor_dom"/>
</dbReference>
<reference evidence="13" key="1">
    <citation type="submission" date="2010-02" db="EMBL/GenBank/DDBJ databases">
        <title>Complete sequence of Desulfurivibrio alkaliphilus AHT2.</title>
        <authorList>
            <consortium name="US DOE Joint Genome Institute"/>
            <person name="Pitluck S."/>
            <person name="Chertkov O."/>
            <person name="Detter J.C."/>
            <person name="Han C."/>
            <person name="Tapia R."/>
            <person name="Larimer F."/>
            <person name="Land M."/>
            <person name="Hauser L."/>
            <person name="Kyrpides N."/>
            <person name="Mikhailova N."/>
            <person name="Sorokin D.Y."/>
            <person name="Muyzer G."/>
            <person name="Woyke T."/>
        </authorList>
    </citation>
    <scope>NUCLEOTIDE SEQUENCE [LARGE SCALE GENOMIC DNA]</scope>
    <source>
        <strain evidence="13">DSM 19089 / UNIQEM U267 / AHT2</strain>
    </source>
</reference>
<keyword evidence="13" id="KW-1185">Reference proteome</keyword>
<feature type="domain" description="HAMP" evidence="11">
    <location>
        <begin position="204"/>
        <end position="231"/>
    </location>
</feature>
<dbReference type="PANTHER" id="PTHR43065">
    <property type="entry name" value="SENSOR HISTIDINE KINASE"/>
    <property type="match status" value="1"/>
</dbReference>
<dbReference type="InterPro" id="IPR003661">
    <property type="entry name" value="HisK_dim/P_dom"/>
</dbReference>
<keyword evidence="4 7" id="KW-0597">Phosphoprotein</keyword>
<evidence type="ECO:0000259" key="9">
    <source>
        <dbReference type="PROSITE" id="PS50109"/>
    </source>
</evidence>
<evidence type="ECO:0000313" key="12">
    <source>
        <dbReference type="EMBL" id="ADH84765.1"/>
    </source>
</evidence>
<dbReference type="Gene3D" id="3.30.565.10">
    <property type="entry name" value="Histidine kinase-like ATPase, C-terminal domain"/>
    <property type="match status" value="1"/>
</dbReference>
<dbReference type="AlphaFoldDB" id="D6Z5A8"/>
<dbReference type="GO" id="GO:0016020">
    <property type="term" value="C:membrane"/>
    <property type="evidence" value="ECO:0007669"/>
    <property type="project" value="UniProtKB-SubCell"/>
</dbReference>
<proteinExistence type="predicted"/>
<evidence type="ECO:0000256" key="3">
    <source>
        <dbReference type="ARBA" id="ARBA00012438"/>
    </source>
</evidence>
<accession>D6Z5A8</accession>
<dbReference type="STRING" id="589865.DaAHT2_0051"/>
<comment type="catalytic activity">
    <reaction evidence="1">
        <text>ATP + protein L-histidine = ADP + protein N-phospho-L-histidine.</text>
        <dbReference type="EC" id="2.7.13.3"/>
    </reaction>
</comment>
<evidence type="ECO:0000256" key="4">
    <source>
        <dbReference type="ARBA" id="ARBA00022553"/>
    </source>
</evidence>
<dbReference type="PROSITE" id="PS50885">
    <property type="entry name" value="HAMP"/>
    <property type="match status" value="1"/>
</dbReference>
<dbReference type="InterPro" id="IPR011006">
    <property type="entry name" value="CheY-like_superfamily"/>
</dbReference>
<dbReference type="Pfam" id="PF02518">
    <property type="entry name" value="HATPase_c"/>
    <property type="match status" value="1"/>
</dbReference>
<comment type="subcellular location">
    <subcellularLocation>
        <location evidence="2">Membrane</location>
    </subcellularLocation>
</comment>
<evidence type="ECO:0000256" key="7">
    <source>
        <dbReference type="PROSITE-ProRule" id="PRU00169"/>
    </source>
</evidence>
<keyword evidence="8" id="KW-1133">Transmembrane helix</keyword>
<dbReference type="InterPro" id="IPR036097">
    <property type="entry name" value="HisK_dim/P_sf"/>
</dbReference>
<dbReference type="PROSITE" id="PS50109">
    <property type="entry name" value="HIS_KIN"/>
    <property type="match status" value="1"/>
</dbReference>
<dbReference type="SMART" id="SM00388">
    <property type="entry name" value="HisKA"/>
    <property type="match status" value="1"/>
</dbReference>
<feature type="transmembrane region" description="Helical" evidence="8">
    <location>
        <begin position="16"/>
        <end position="38"/>
    </location>
</feature>
<feature type="domain" description="Histidine kinase" evidence="9">
    <location>
        <begin position="255"/>
        <end position="479"/>
    </location>
</feature>
<sequence>MSNTRFSWWHSIGRRFIIYILLFSSVVTLLGTAVHLYFEYRRDLRSIEANIKQIETGYLASISEGLWSFNERMVRVQLLGILDLPDIRYLEIKREGEAPFAIGEPVRERSVMYHFPLRYSHRGQEIDLGRLKVVVGMDEVYARMWSRVLVIFATQAVKTFFVSTFIFFLFYFLVGRHLGVLADYARSLKLSRLDRPLVLHRGGLSGSDQDELGQVATAINEMRQALLAESEQREKMAAQLLQAQKMEAVGTLAGGVAHDFNNILTPIIGYCELAKMQLSPAEQEKMQVEEILQAARRARDLVQQILTFSRRQEQERVRLELQPIIKENIKFLRSSLPSTIEISQDLAADCGQVLADLTQIQQVILNLCTNAAQAMEEQGGVLEINLRRVEIGDSQQLAGEPLPPGNYACLTVSDTGVGMDGVTRQRIFEPYFTTKEQGKGTGLGLAMVHGIVRGHGGRLAVYSEPGKGTVVRVFLPLAEAAGGTAATPAADTGESAPRGTERILVVDDESRIVEMLTGLLGHLGYRAQGRTDSREALALFRQDPRAFDLVISDQTMPGLTGGELAKALREIRPDLPVIICTGFSTRMSAEQARREGIDGYLMKPFSLDDIAGLVRRVLDGDSAT</sequence>
<dbReference type="eggNOG" id="COG4191">
    <property type="taxonomic scope" value="Bacteria"/>
</dbReference>
<dbReference type="Proteomes" id="UP000001508">
    <property type="component" value="Chromosome"/>
</dbReference>
<dbReference type="SUPFAM" id="SSF52172">
    <property type="entry name" value="CheY-like"/>
    <property type="match status" value="1"/>
</dbReference>
<protein>
    <recommendedName>
        <fullName evidence="3">histidine kinase</fullName>
        <ecNumber evidence="3">2.7.13.3</ecNumber>
    </recommendedName>
</protein>
<dbReference type="Pfam" id="PF00512">
    <property type="entry name" value="HisKA"/>
    <property type="match status" value="1"/>
</dbReference>
<evidence type="ECO:0000256" key="1">
    <source>
        <dbReference type="ARBA" id="ARBA00000085"/>
    </source>
</evidence>
<dbReference type="Gene3D" id="1.10.287.130">
    <property type="match status" value="1"/>
</dbReference>
<dbReference type="Pfam" id="PF17149">
    <property type="entry name" value="CHASE5"/>
    <property type="match status" value="1"/>
</dbReference>
<dbReference type="CDD" id="cd00156">
    <property type="entry name" value="REC"/>
    <property type="match status" value="1"/>
</dbReference>
<dbReference type="InterPro" id="IPR003594">
    <property type="entry name" value="HATPase_dom"/>
</dbReference>
<name>D6Z5A8_DESAT</name>
<evidence type="ECO:0000256" key="6">
    <source>
        <dbReference type="ARBA" id="ARBA00022777"/>
    </source>
</evidence>
<dbReference type="HOGENOM" id="CLU_000445_114_51_7"/>
<feature type="domain" description="Response regulatory" evidence="10">
    <location>
        <begin position="502"/>
        <end position="618"/>
    </location>
</feature>
<feature type="transmembrane region" description="Helical" evidence="8">
    <location>
        <begin position="148"/>
        <end position="174"/>
    </location>
</feature>
<dbReference type="KEGG" id="dak:DaAHT2_0051"/>
<dbReference type="EMBL" id="CP001940">
    <property type="protein sequence ID" value="ADH84765.1"/>
    <property type="molecule type" value="Genomic_DNA"/>
</dbReference>
<keyword evidence="6 12" id="KW-0418">Kinase</keyword>
<gene>
    <name evidence="12" type="ordered locus">DaAHT2_0051</name>
</gene>
<dbReference type="PRINTS" id="PR00344">
    <property type="entry name" value="BCTRLSENSOR"/>
</dbReference>
<dbReference type="PROSITE" id="PS50110">
    <property type="entry name" value="RESPONSE_REGULATORY"/>
    <property type="match status" value="1"/>
</dbReference>
<evidence type="ECO:0000259" key="11">
    <source>
        <dbReference type="PROSITE" id="PS50885"/>
    </source>
</evidence>
<evidence type="ECO:0000256" key="2">
    <source>
        <dbReference type="ARBA" id="ARBA00004370"/>
    </source>
</evidence>
<dbReference type="CDD" id="cd00082">
    <property type="entry name" value="HisKA"/>
    <property type="match status" value="1"/>
</dbReference>
<evidence type="ECO:0000259" key="10">
    <source>
        <dbReference type="PROSITE" id="PS50110"/>
    </source>
</evidence>
<dbReference type="RefSeq" id="WP_013162296.1">
    <property type="nucleotide sequence ID" value="NC_014216.1"/>
</dbReference>
<keyword evidence="5" id="KW-0808">Transferase</keyword>
<dbReference type="SUPFAM" id="SSF55874">
    <property type="entry name" value="ATPase domain of HSP90 chaperone/DNA topoisomerase II/histidine kinase"/>
    <property type="match status" value="1"/>
</dbReference>
<dbReference type="InterPro" id="IPR001789">
    <property type="entry name" value="Sig_transdc_resp-reg_receiver"/>
</dbReference>
<dbReference type="SMART" id="SM00387">
    <property type="entry name" value="HATPase_c"/>
    <property type="match status" value="1"/>
</dbReference>
<dbReference type="OrthoDB" id="9806821at2"/>
<organism evidence="12 13">
    <name type="scientific">Desulfurivibrio alkaliphilus (strain DSM 19089 / UNIQEM U267 / AHT2)</name>
    <dbReference type="NCBI Taxonomy" id="589865"/>
    <lineage>
        <taxon>Bacteria</taxon>
        <taxon>Pseudomonadati</taxon>
        <taxon>Thermodesulfobacteriota</taxon>
        <taxon>Desulfobulbia</taxon>
        <taxon>Desulfobulbales</taxon>
        <taxon>Desulfobulbaceae</taxon>
        <taxon>Desulfurivibrio</taxon>
    </lineage>
</organism>
<dbReference type="InParanoid" id="D6Z5A8"/>
<dbReference type="InterPro" id="IPR036890">
    <property type="entry name" value="HATPase_C_sf"/>
</dbReference>
<dbReference type="PANTHER" id="PTHR43065:SF42">
    <property type="entry name" value="TWO-COMPONENT SENSOR PPRA"/>
    <property type="match status" value="1"/>
</dbReference>
<keyword evidence="8" id="KW-0472">Membrane</keyword>
<evidence type="ECO:0000313" key="13">
    <source>
        <dbReference type="Proteomes" id="UP000001508"/>
    </source>
</evidence>
<keyword evidence="8" id="KW-0812">Transmembrane</keyword>
<dbReference type="eggNOG" id="COG2204">
    <property type="taxonomic scope" value="Bacteria"/>
</dbReference>
<dbReference type="InterPro" id="IPR003660">
    <property type="entry name" value="HAMP_dom"/>
</dbReference>
<evidence type="ECO:0000256" key="5">
    <source>
        <dbReference type="ARBA" id="ARBA00022679"/>
    </source>
</evidence>
<feature type="modified residue" description="4-aspartylphosphate" evidence="7">
    <location>
        <position position="553"/>
    </location>
</feature>
<dbReference type="Gene3D" id="3.40.50.2300">
    <property type="match status" value="1"/>
</dbReference>
<dbReference type="GO" id="GO:0000155">
    <property type="term" value="F:phosphorelay sensor kinase activity"/>
    <property type="evidence" value="ECO:0007669"/>
    <property type="project" value="InterPro"/>
</dbReference>
<evidence type="ECO:0000256" key="8">
    <source>
        <dbReference type="SAM" id="Phobius"/>
    </source>
</evidence>
<dbReference type="EC" id="2.7.13.3" evidence="3"/>
<dbReference type="SUPFAM" id="SSF47384">
    <property type="entry name" value="Homodimeric domain of signal transducing histidine kinase"/>
    <property type="match status" value="1"/>
</dbReference>
<dbReference type="InterPro" id="IPR005467">
    <property type="entry name" value="His_kinase_dom"/>
</dbReference>
<dbReference type="InterPro" id="IPR004358">
    <property type="entry name" value="Sig_transdc_His_kin-like_C"/>
</dbReference>
<dbReference type="Pfam" id="PF00072">
    <property type="entry name" value="Response_reg"/>
    <property type="match status" value="1"/>
</dbReference>